<comment type="similarity">
    <text evidence="7 8">Belongs to the GAR1 family.</text>
</comment>
<evidence type="ECO:0000256" key="2">
    <source>
        <dbReference type="ARBA" id="ARBA00022517"/>
    </source>
</evidence>
<dbReference type="HOGENOM" id="CLU_080002_0_1_1"/>
<dbReference type="SUPFAM" id="SSF50447">
    <property type="entry name" value="Translation proteins"/>
    <property type="match status" value="1"/>
</dbReference>
<gene>
    <name evidence="10" type="ORF">DAPPUDRAFT_203390</name>
</gene>
<dbReference type="PANTHER" id="PTHR23237">
    <property type="entry name" value="NUCLEOLAR PROTEIN FAMILY A MEMBER 1 SNORNP PROTEIN GAR1"/>
    <property type="match status" value="1"/>
</dbReference>
<dbReference type="InParanoid" id="E9HJB7"/>
<dbReference type="STRING" id="6669.E9HJB7"/>
<feature type="region of interest" description="Disordered" evidence="9">
    <location>
        <begin position="1"/>
        <end position="43"/>
    </location>
</feature>
<evidence type="ECO:0000256" key="3">
    <source>
        <dbReference type="ARBA" id="ARBA00022552"/>
    </source>
</evidence>
<evidence type="ECO:0000256" key="8">
    <source>
        <dbReference type="RuleBase" id="RU364004"/>
    </source>
</evidence>
<proteinExistence type="inferred from homology"/>
<evidence type="ECO:0000256" key="7">
    <source>
        <dbReference type="ARBA" id="ARBA00038293"/>
    </source>
</evidence>
<comment type="function">
    <text evidence="8">Required for ribosome biogenesis. Part of a complex which catalyzes pseudouridylation of rRNA. This involves the isomerization of uridine such that the ribose is subsequently attached to C5, instead of the normal N1. Pseudouridine ("psi") residues may serve to stabilize the conformation of rRNAs.</text>
</comment>
<feature type="compositionally biased region" description="Gly residues" evidence="9">
    <location>
        <begin position="151"/>
        <end position="172"/>
    </location>
</feature>
<protein>
    <recommendedName>
        <fullName evidence="8">H/ACA ribonucleoprotein complex subunit</fullName>
    </recommendedName>
</protein>
<evidence type="ECO:0000256" key="1">
    <source>
        <dbReference type="ARBA" id="ARBA00004604"/>
    </source>
</evidence>
<dbReference type="InterPro" id="IPR007504">
    <property type="entry name" value="H/ACA_rnp_Gar1/Naf1"/>
</dbReference>
<dbReference type="OrthoDB" id="2187159at2759"/>
<dbReference type="KEGG" id="dpx:DAPPUDRAFT_203390"/>
<dbReference type="GO" id="GO:0031429">
    <property type="term" value="C:box H/ACA snoRNP complex"/>
    <property type="evidence" value="ECO:0000318"/>
    <property type="project" value="GO_Central"/>
</dbReference>
<accession>E9HJB7</accession>
<keyword evidence="3 8" id="KW-0698">rRNA processing</keyword>
<keyword evidence="6 8" id="KW-0687">Ribonucleoprotein</keyword>
<name>E9HJB7_DAPPU</name>
<dbReference type="AlphaFoldDB" id="E9HJB7"/>
<dbReference type="Gene3D" id="2.40.10.230">
    <property type="entry name" value="Probable tRNA pseudouridine synthase domain"/>
    <property type="match status" value="1"/>
</dbReference>
<comment type="subunit">
    <text evidence="8">Component of the small nucleolar ribonucleoprotein particles containing H/ACA-type snoRNAs (H/ACA snoRNPs).</text>
</comment>
<evidence type="ECO:0000256" key="9">
    <source>
        <dbReference type="SAM" id="MobiDB-lite"/>
    </source>
</evidence>
<dbReference type="Proteomes" id="UP000000305">
    <property type="component" value="Unassembled WGS sequence"/>
</dbReference>
<evidence type="ECO:0000256" key="4">
    <source>
        <dbReference type="ARBA" id="ARBA00022884"/>
    </source>
</evidence>
<sequence length="223" mass="22100">MSFRGGRGNGGGRGGSFGGGRGFGGRGAGGGRGGSFGGRGPQDFGPPEFVKELGYFTHPCQDDLICRCTLDDIPYFNAPIYLENKQQIGKVDEIFGSIKEYSVSVKLSEDVKAKSFTPNQKIYIDPAKLLPLGRFLPQPGGAGRVAKRGGGRGGAGGRGGFGRGGGGGFGRGGGDRGGRGGFGGRGGGDRGRGGFGGRGGGGGRGGSGGFGGRGGGGFRGRGG</sequence>
<organism evidence="10 11">
    <name type="scientific">Daphnia pulex</name>
    <name type="common">Water flea</name>
    <dbReference type="NCBI Taxonomy" id="6669"/>
    <lineage>
        <taxon>Eukaryota</taxon>
        <taxon>Metazoa</taxon>
        <taxon>Ecdysozoa</taxon>
        <taxon>Arthropoda</taxon>
        <taxon>Crustacea</taxon>
        <taxon>Branchiopoda</taxon>
        <taxon>Diplostraca</taxon>
        <taxon>Cladocera</taxon>
        <taxon>Anomopoda</taxon>
        <taxon>Daphniidae</taxon>
        <taxon>Daphnia</taxon>
    </lineage>
</organism>
<keyword evidence="5 8" id="KW-0539">Nucleus</keyword>
<evidence type="ECO:0000313" key="10">
    <source>
        <dbReference type="EMBL" id="EFX68142.1"/>
    </source>
</evidence>
<feature type="compositionally biased region" description="Gly residues" evidence="9">
    <location>
        <begin position="193"/>
        <end position="223"/>
    </location>
</feature>
<dbReference type="GO" id="GO:0000454">
    <property type="term" value="P:snoRNA guided rRNA pseudouridine synthesis"/>
    <property type="evidence" value="ECO:0000318"/>
    <property type="project" value="GO_Central"/>
</dbReference>
<reference evidence="10 11" key="1">
    <citation type="journal article" date="2011" name="Science">
        <title>The ecoresponsive genome of Daphnia pulex.</title>
        <authorList>
            <person name="Colbourne J.K."/>
            <person name="Pfrender M.E."/>
            <person name="Gilbert D."/>
            <person name="Thomas W.K."/>
            <person name="Tucker A."/>
            <person name="Oakley T.H."/>
            <person name="Tokishita S."/>
            <person name="Aerts A."/>
            <person name="Arnold G.J."/>
            <person name="Basu M.K."/>
            <person name="Bauer D.J."/>
            <person name="Caceres C.E."/>
            <person name="Carmel L."/>
            <person name="Casola C."/>
            <person name="Choi J.H."/>
            <person name="Detter J.C."/>
            <person name="Dong Q."/>
            <person name="Dusheyko S."/>
            <person name="Eads B.D."/>
            <person name="Frohlich T."/>
            <person name="Geiler-Samerotte K.A."/>
            <person name="Gerlach D."/>
            <person name="Hatcher P."/>
            <person name="Jogdeo S."/>
            <person name="Krijgsveld J."/>
            <person name="Kriventseva E.V."/>
            <person name="Kultz D."/>
            <person name="Laforsch C."/>
            <person name="Lindquist E."/>
            <person name="Lopez J."/>
            <person name="Manak J.R."/>
            <person name="Muller J."/>
            <person name="Pangilinan J."/>
            <person name="Patwardhan R.P."/>
            <person name="Pitluck S."/>
            <person name="Pritham E.J."/>
            <person name="Rechtsteiner A."/>
            <person name="Rho M."/>
            <person name="Rogozin I.B."/>
            <person name="Sakarya O."/>
            <person name="Salamov A."/>
            <person name="Schaack S."/>
            <person name="Shapiro H."/>
            <person name="Shiga Y."/>
            <person name="Skalitzky C."/>
            <person name="Smith Z."/>
            <person name="Souvorov A."/>
            <person name="Sung W."/>
            <person name="Tang Z."/>
            <person name="Tsuchiya D."/>
            <person name="Tu H."/>
            <person name="Vos H."/>
            <person name="Wang M."/>
            <person name="Wolf Y.I."/>
            <person name="Yamagata H."/>
            <person name="Yamada T."/>
            <person name="Ye Y."/>
            <person name="Shaw J.R."/>
            <person name="Andrews J."/>
            <person name="Crease T.J."/>
            <person name="Tang H."/>
            <person name="Lucas S.M."/>
            <person name="Robertson H.M."/>
            <person name="Bork P."/>
            <person name="Koonin E.V."/>
            <person name="Zdobnov E.M."/>
            <person name="Grigoriev I.V."/>
            <person name="Lynch M."/>
            <person name="Boore J.L."/>
        </authorList>
    </citation>
    <scope>NUCLEOTIDE SEQUENCE [LARGE SCALE GENOMIC DNA]</scope>
</reference>
<comment type="subcellular location">
    <subcellularLocation>
        <location evidence="1 8">Nucleus</location>
        <location evidence="1 8">Nucleolus</location>
    </subcellularLocation>
</comment>
<dbReference type="OMA" id="YFTHPCE"/>
<dbReference type="EMBL" id="GL732661">
    <property type="protein sequence ID" value="EFX68142.1"/>
    <property type="molecule type" value="Genomic_DNA"/>
</dbReference>
<dbReference type="Pfam" id="PF04410">
    <property type="entry name" value="Gar1"/>
    <property type="match status" value="1"/>
</dbReference>
<evidence type="ECO:0000313" key="11">
    <source>
        <dbReference type="Proteomes" id="UP000000305"/>
    </source>
</evidence>
<keyword evidence="2 8" id="KW-0690">Ribosome biogenesis</keyword>
<dbReference type="eggNOG" id="KOG3262">
    <property type="taxonomic scope" value="Eukaryota"/>
</dbReference>
<keyword evidence="4 8" id="KW-0694">RNA-binding</keyword>
<keyword evidence="11" id="KW-1185">Reference proteome</keyword>
<evidence type="ECO:0000256" key="6">
    <source>
        <dbReference type="ARBA" id="ARBA00023274"/>
    </source>
</evidence>
<dbReference type="InterPro" id="IPR009000">
    <property type="entry name" value="Transl_B-barrel_sf"/>
</dbReference>
<dbReference type="FunFam" id="2.40.10.230:FF:000001">
    <property type="entry name" value="H/ACA ribonucleoprotein complex subunit"/>
    <property type="match status" value="1"/>
</dbReference>
<evidence type="ECO:0000256" key="5">
    <source>
        <dbReference type="ARBA" id="ARBA00023242"/>
    </source>
</evidence>
<dbReference type="PANTHER" id="PTHR23237:SF6">
    <property type="entry name" value="H_ACA RIBONUCLEOPROTEIN COMPLEX SUBUNIT 1"/>
    <property type="match status" value="1"/>
</dbReference>
<dbReference type="InterPro" id="IPR038664">
    <property type="entry name" value="Gar1/Naf1_Cbf5-bd_sf"/>
</dbReference>
<dbReference type="GO" id="GO:0034513">
    <property type="term" value="F:box H/ACA snoRNA binding"/>
    <property type="evidence" value="ECO:0000318"/>
    <property type="project" value="GO_Central"/>
</dbReference>
<feature type="region of interest" description="Disordered" evidence="9">
    <location>
        <begin position="140"/>
        <end position="223"/>
    </location>
</feature>
<feature type="compositionally biased region" description="Gly residues" evidence="9">
    <location>
        <begin position="1"/>
        <end position="40"/>
    </location>
</feature>